<dbReference type="GO" id="GO:0044716">
    <property type="term" value="F:8-oxo-GDP phosphatase activity"/>
    <property type="evidence" value="ECO:0007669"/>
    <property type="project" value="TreeGrafter"/>
</dbReference>
<organism evidence="13 15">
    <name type="scientific">Staphylococcus petrasii</name>
    <dbReference type="NCBI Taxonomy" id="1276936"/>
    <lineage>
        <taxon>Bacteria</taxon>
        <taxon>Bacillati</taxon>
        <taxon>Bacillota</taxon>
        <taxon>Bacilli</taxon>
        <taxon>Bacillales</taxon>
        <taxon>Staphylococcaceae</taxon>
        <taxon>Staphylococcus</taxon>
    </lineage>
</organism>
<feature type="domain" description="Nudix hydrolase" evidence="12">
    <location>
        <begin position="3"/>
        <end position="127"/>
    </location>
</feature>
<evidence type="ECO:0000256" key="1">
    <source>
        <dbReference type="ARBA" id="ARBA00001946"/>
    </source>
</evidence>
<dbReference type="PROSITE" id="PS51462">
    <property type="entry name" value="NUDIX"/>
    <property type="match status" value="1"/>
</dbReference>
<comment type="similarity">
    <text evidence="2">Belongs to the Nudix hydrolase family.</text>
</comment>
<dbReference type="RefSeq" id="WP_103298966.1">
    <property type="nucleotide sequence ID" value="NZ_PPQT01000138.1"/>
</dbReference>
<evidence type="ECO:0000256" key="11">
    <source>
        <dbReference type="ARBA" id="ARBA00038905"/>
    </source>
</evidence>
<reference evidence="14 16" key="2">
    <citation type="submission" date="2019-04" db="EMBL/GenBank/DDBJ databases">
        <title>Genomic characterization of Staphylococcus petrasii strains.</title>
        <authorList>
            <person name="Vrbovska V."/>
            <person name="Kovarovic V."/>
            <person name="Maslanova I."/>
            <person name="Indrakova A."/>
            <person name="Petras P."/>
            <person name="Sedo O."/>
            <person name="Svec P."/>
            <person name="Fisarova L."/>
            <person name="Sedlacek I."/>
            <person name="Doskar J."/>
            <person name="Pantucek R."/>
        </authorList>
    </citation>
    <scope>NUCLEOTIDE SEQUENCE [LARGE SCALE GENOMIC DNA]</scope>
    <source>
        <strain evidence="14 16">P5404</strain>
    </source>
</reference>
<dbReference type="GO" id="GO:0046872">
    <property type="term" value="F:metal ion binding"/>
    <property type="evidence" value="ECO:0007669"/>
    <property type="project" value="UniProtKB-KW"/>
</dbReference>
<dbReference type="PRINTS" id="PR00502">
    <property type="entry name" value="NUDIXFAMILY"/>
</dbReference>
<dbReference type="GO" id="GO:0035539">
    <property type="term" value="F:8-oxo-7,8-dihydrodeoxyguanosine triphosphate pyrophosphatase activity"/>
    <property type="evidence" value="ECO:0007669"/>
    <property type="project" value="UniProtKB-EC"/>
</dbReference>
<keyword evidence="8" id="KW-0460">Magnesium</keyword>
<dbReference type="SUPFAM" id="SSF55811">
    <property type="entry name" value="Nudix"/>
    <property type="match status" value="1"/>
</dbReference>
<dbReference type="Pfam" id="PF00293">
    <property type="entry name" value="NUDIX"/>
    <property type="match status" value="1"/>
</dbReference>
<reference evidence="13 15" key="1">
    <citation type="submission" date="2018-06" db="EMBL/GenBank/DDBJ databases">
        <authorList>
            <consortium name="Pathogen Informatics"/>
            <person name="Doyle S."/>
        </authorList>
    </citation>
    <scope>NUCLEOTIDE SEQUENCE [LARGE SCALE GENOMIC DNA]</scope>
    <source>
        <strain evidence="13 15">NCTC13830</strain>
    </source>
</reference>
<dbReference type="EMBL" id="SRLS01000012">
    <property type="protein sequence ID" value="TGE16757.1"/>
    <property type="molecule type" value="Genomic_DNA"/>
</dbReference>
<dbReference type="AlphaFoldDB" id="A0A380FWX7"/>
<keyword evidence="6" id="KW-0227">DNA damage</keyword>
<gene>
    <name evidence="13" type="primary">nudG</name>
    <name evidence="14" type="ORF">BJR09_08620</name>
    <name evidence="13" type="ORF">NCTC13830_00547</name>
</gene>
<dbReference type="Proteomes" id="UP000254047">
    <property type="component" value="Unassembled WGS sequence"/>
</dbReference>
<dbReference type="InterPro" id="IPR020476">
    <property type="entry name" value="Nudix_hydrolase"/>
</dbReference>
<dbReference type="OrthoDB" id="9810648at2"/>
<name>A0A380FWX7_9STAP</name>
<evidence type="ECO:0000256" key="10">
    <source>
        <dbReference type="ARBA" id="ARBA00035861"/>
    </source>
</evidence>
<proteinExistence type="inferred from homology"/>
<comment type="cofactor">
    <cofactor evidence="1">
        <name>Mg(2+)</name>
        <dbReference type="ChEBI" id="CHEBI:18420"/>
    </cofactor>
</comment>
<evidence type="ECO:0000259" key="12">
    <source>
        <dbReference type="PROSITE" id="PS51462"/>
    </source>
</evidence>
<evidence type="ECO:0000313" key="15">
    <source>
        <dbReference type="Proteomes" id="UP000254047"/>
    </source>
</evidence>
<keyword evidence="5" id="KW-0479">Metal-binding</keyword>
<evidence type="ECO:0000256" key="3">
    <source>
        <dbReference type="ARBA" id="ARBA00022457"/>
    </source>
</evidence>
<keyword evidence="9" id="KW-0234">DNA repair</keyword>
<dbReference type="GO" id="GO:0006281">
    <property type="term" value="P:DNA repair"/>
    <property type="evidence" value="ECO:0007669"/>
    <property type="project" value="UniProtKB-KW"/>
</dbReference>
<dbReference type="PANTHER" id="PTHR47707:SF1">
    <property type="entry name" value="NUDIX HYDROLASE FAMILY PROTEIN"/>
    <property type="match status" value="1"/>
</dbReference>
<protein>
    <recommendedName>
        <fullName evidence="11">8-oxo-dGTP diphosphatase</fullName>
        <ecNumber evidence="11">3.6.1.55</ecNumber>
    </recommendedName>
</protein>
<evidence type="ECO:0000256" key="5">
    <source>
        <dbReference type="ARBA" id="ARBA00022723"/>
    </source>
</evidence>
<dbReference type="GO" id="GO:0008413">
    <property type="term" value="F:8-oxo-7,8-dihydroguanosine triphosphate pyrophosphatase activity"/>
    <property type="evidence" value="ECO:0007669"/>
    <property type="project" value="TreeGrafter"/>
</dbReference>
<keyword evidence="4" id="KW-0235">DNA replication</keyword>
<dbReference type="Gene3D" id="3.90.79.10">
    <property type="entry name" value="Nucleoside Triphosphate Pyrophosphohydrolase"/>
    <property type="match status" value="1"/>
</dbReference>
<dbReference type="GO" id="GO:0044715">
    <property type="term" value="F:8-oxo-dGDP phosphatase activity"/>
    <property type="evidence" value="ECO:0007669"/>
    <property type="project" value="TreeGrafter"/>
</dbReference>
<dbReference type="InterPro" id="IPR015797">
    <property type="entry name" value="NUDIX_hydrolase-like_dom_sf"/>
</dbReference>
<accession>A0A380FWX7</accession>
<evidence type="ECO:0000313" key="13">
    <source>
        <dbReference type="EMBL" id="SUM43022.1"/>
    </source>
</evidence>
<evidence type="ECO:0000256" key="4">
    <source>
        <dbReference type="ARBA" id="ARBA00022705"/>
    </source>
</evidence>
<evidence type="ECO:0000256" key="2">
    <source>
        <dbReference type="ARBA" id="ARBA00005582"/>
    </source>
</evidence>
<evidence type="ECO:0000313" key="14">
    <source>
        <dbReference type="EMBL" id="TGE16757.1"/>
    </source>
</evidence>
<comment type="catalytic activity">
    <reaction evidence="10">
        <text>8-oxo-dGTP + H2O = 8-oxo-dGMP + diphosphate + H(+)</text>
        <dbReference type="Rhea" id="RHEA:31575"/>
        <dbReference type="ChEBI" id="CHEBI:15377"/>
        <dbReference type="ChEBI" id="CHEBI:15378"/>
        <dbReference type="ChEBI" id="CHEBI:33019"/>
        <dbReference type="ChEBI" id="CHEBI:63224"/>
        <dbReference type="ChEBI" id="CHEBI:77896"/>
        <dbReference type="EC" id="3.6.1.55"/>
    </reaction>
</comment>
<dbReference type="EC" id="3.6.1.55" evidence="11"/>
<dbReference type="InterPro" id="IPR047127">
    <property type="entry name" value="MutT-like"/>
</dbReference>
<evidence type="ECO:0000313" key="16">
    <source>
        <dbReference type="Proteomes" id="UP000297598"/>
    </source>
</evidence>
<dbReference type="CDD" id="cd03425">
    <property type="entry name" value="NUDIX_MutT_NudA_like"/>
    <property type="match status" value="1"/>
</dbReference>
<evidence type="ECO:0000256" key="8">
    <source>
        <dbReference type="ARBA" id="ARBA00022842"/>
    </source>
</evidence>
<dbReference type="InterPro" id="IPR000086">
    <property type="entry name" value="NUDIX_hydrolase_dom"/>
</dbReference>
<evidence type="ECO:0000256" key="7">
    <source>
        <dbReference type="ARBA" id="ARBA00022801"/>
    </source>
</evidence>
<keyword evidence="7 13" id="KW-0378">Hydrolase</keyword>
<dbReference type="GO" id="GO:0006260">
    <property type="term" value="P:DNA replication"/>
    <property type="evidence" value="ECO:0007669"/>
    <property type="project" value="UniProtKB-KW"/>
</dbReference>
<sequence length="131" mass="14956">MKKIINVVGAIIFNEDKVLCAQRSESMSLPLMWEFPGGKIEKGETEKEALIREIKEEMKCNLSVEDKVTTTEYEYEFGIVRLTTYKCKLNNELPTLTEHKAIKWLPLNELKTLEWAPADVPAVDIIVGEAK</sequence>
<evidence type="ECO:0000256" key="9">
    <source>
        <dbReference type="ARBA" id="ARBA00023204"/>
    </source>
</evidence>
<keyword evidence="16" id="KW-1185">Reference proteome</keyword>
<evidence type="ECO:0000256" key="6">
    <source>
        <dbReference type="ARBA" id="ARBA00022763"/>
    </source>
</evidence>
<dbReference type="Proteomes" id="UP000297598">
    <property type="component" value="Unassembled WGS sequence"/>
</dbReference>
<dbReference type="EMBL" id="UHDO01000001">
    <property type="protein sequence ID" value="SUM43022.1"/>
    <property type="molecule type" value="Genomic_DNA"/>
</dbReference>
<keyword evidence="3" id="KW-0515">Mutator protein</keyword>
<dbReference type="PANTHER" id="PTHR47707">
    <property type="entry name" value="8-OXO-DGTP DIPHOSPHATASE"/>
    <property type="match status" value="1"/>
</dbReference>